<organism evidence="1 2">
    <name type="scientific">Mycolicibacterium farcinogenes</name>
    <name type="common">Mycobacterium farcinogenes</name>
    <dbReference type="NCBI Taxonomy" id="1802"/>
    <lineage>
        <taxon>Bacteria</taxon>
        <taxon>Bacillati</taxon>
        <taxon>Actinomycetota</taxon>
        <taxon>Actinomycetes</taxon>
        <taxon>Mycobacteriales</taxon>
        <taxon>Mycobacteriaceae</taxon>
        <taxon>Mycolicibacterium</taxon>
    </lineage>
</organism>
<accession>A0ACD1FI57</accession>
<name>A0ACD1FI57_MYCFR</name>
<keyword evidence="2" id="KW-1185">Reference proteome</keyword>
<proteinExistence type="predicted"/>
<dbReference type="EMBL" id="CP081673">
    <property type="protein sequence ID" value="QZH66711.1"/>
    <property type="molecule type" value="Genomic_DNA"/>
</dbReference>
<reference evidence="1" key="1">
    <citation type="submission" date="2021-07" db="EMBL/GenBank/DDBJ databases">
        <title>Complete Genome Sequences of Mycobacterium farcinogenes Isolated from Clinical Specimens from Patients in Thailand.</title>
        <authorList>
            <person name="Sodsai P."/>
        </authorList>
    </citation>
    <scope>NUCLEOTIDE SEQUENCE</scope>
    <source>
        <strain evidence="1">BKK/CU-MFGFA-001</strain>
    </source>
</reference>
<dbReference type="Proteomes" id="UP000825598">
    <property type="component" value="Chromosome"/>
</dbReference>
<evidence type="ECO:0000313" key="1">
    <source>
        <dbReference type="EMBL" id="QZH66711.1"/>
    </source>
</evidence>
<protein>
    <submittedName>
        <fullName evidence="1">Uncharacterized protein</fullName>
    </submittedName>
</protein>
<evidence type="ECO:0000313" key="2">
    <source>
        <dbReference type="Proteomes" id="UP000825598"/>
    </source>
</evidence>
<sequence>MNTKKYIAPVGVAALAVATMLTTACGAPTETRAASTSSSATAASSSADEALRRVVPYGAERMDRAAARAALEAGKPFLVSLPDGGVEACHSALLLPGDARPWILNESAVRVAGNALMAERLQTYGCGVSESVPSASIPAPAPDTAMDTAAAAAARREGKPFIYAIPDGLNSVCNVAVIVGDEEWFLNRSTGPSAKGDALSQIQRGYGCTNGETVPGVPAN</sequence>
<gene>
    <name evidence="1" type="ORF">K6L26_03190</name>
</gene>